<sequence>MGAAQLKSDLQKIIERIDNEQLLQTVYDFLKQREDSKEGEFWKSLTDEQKKEIYLWYEESENDENLIAWENLKKKY</sequence>
<organism evidence="1 2">
    <name type="scientific">Algoriphagus aquaeductus</name>
    <dbReference type="NCBI Taxonomy" id="475299"/>
    <lineage>
        <taxon>Bacteria</taxon>
        <taxon>Pseudomonadati</taxon>
        <taxon>Bacteroidota</taxon>
        <taxon>Cytophagia</taxon>
        <taxon>Cytophagales</taxon>
        <taxon>Cyclobacteriaceae</taxon>
        <taxon>Algoriphagus</taxon>
    </lineage>
</organism>
<gene>
    <name evidence="1" type="ORF">CLV31_106231</name>
</gene>
<proteinExistence type="predicted"/>
<evidence type="ECO:0000313" key="2">
    <source>
        <dbReference type="Proteomes" id="UP000248917"/>
    </source>
</evidence>
<comment type="caution">
    <text evidence="1">The sequence shown here is derived from an EMBL/GenBank/DDBJ whole genome shotgun (WGS) entry which is preliminary data.</text>
</comment>
<reference evidence="1 2" key="1">
    <citation type="submission" date="2018-06" db="EMBL/GenBank/DDBJ databases">
        <title>Genomic Encyclopedia of Archaeal and Bacterial Type Strains, Phase II (KMG-II): from individual species to whole genera.</title>
        <authorList>
            <person name="Goeker M."/>
        </authorList>
    </citation>
    <scope>NUCLEOTIDE SEQUENCE [LARGE SCALE GENOMIC DNA]</scope>
    <source>
        <strain evidence="1 2">T4</strain>
    </source>
</reference>
<evidence type="ECO:0000313" key="1">
    <source>
        <dbReference type="EMBL" id="PZV83614.1"/>
    </source>
</evidence>
<dbReference type="EMBL" id="QKTX01000006">
    <property type="protein sequence ID" value="PZV83614.1"/>
    <property type="molecule type" value="Genomic_DNA"/>
</dbReference>
<name>A0A326RRT8_9BACT</name>
<keyword evidence="2" id="KW-1185">Reference proteome</keyword>
<dbReference type="OrthoDB" id="1123256at2"/>
<dbReference type="AlphaFoldDB" id="A0A326RRT8"/>
<dbReference type="Proteomes" id="UP000248917">
    <property type="component" value="Unassembled WGS sequence"/>
</dbReference>
<accession>A0A326RRT8</accession>
<dbReference type="RefSeq" id="WP_111392848.1">
    <property type="nucleotide sequence ID" value="NZ_QKTX01000006.1"/>
</dbReference>
<evidence type="ECO:0008006" key="3">
    <source>
        <dbReference type="Google" id="ProtNLM"/>
    </source>
</evidence>
<protein>
    <recommendedName>
        <fullName evidence="3">Addiction module component</fullName>
    </recommendedName>
</protein>